<organism evidence="4 5">
    <name type="scientific">Lignipirellula cremea</name>
    <dbReference type="NCBI Taxonomy" id="2528010"/>
    <lineage>
        <taxon>Bacteria</taxon>
        <taxon>Pseudomonadati</taxon>
        <taxon>Planctomycetota</taxon>
        <taxon>Planctomycetia</taxon>
        <taxon>Pirellulales</taxon>
        <taxon>Pirellulaceae</taxon>
        <taxon>Lignipirellula</taxon>
    </lineage>
</organism>
<dbReference type="PROSITE" id="PS50106">
    <property type="entry name" value="PDZ"/>
    <property type="match status" value="1"/>
</dbReference>
<dbReference type="Pfam" id="PF13180">
    <property type="entry name" value="PDZ_2"/>
    <property type="match status" value="1"/>
</dbReference>
<keyword evidence="2" id="KW-0732">Signal</keyword>
<feature type="chain" id="PRO_5022129961" evidence="2">
    <location>
        <begin position="23"/>
        <end position="145"/>
    </location>
</feature>
<dbReference type="SMART" id="SM00228">
    <property type="entry name" value="PDZ"/>
    <property type="match status" value="1"/>
</dbReference>
<feature type="compositionally biased region" description="Low complexity" evidence="1">
    <location>
        <begin position="126"/>
        <end position="139"/>
    </location>
</feature>
<evidence type="ECO:0000259" key="3">
    <source>
        <dbReference type="PROSITE" id="PS50106"/>
    </source>
</evidence>
<dbReference type="SUPFAM" id="SSF50156">
    <property type="entry name" value="PDZ domain-like"/>
    <property type="match status" value="1"/>
</dbReference>
<keyword evidence="5" id="KW-1185">Reference proteome</keyword>
<feature type="signal peptide" evidence="2">
    <location>
        <begin position="1"/>
        <end position="22"/>
    </location>
</feature>
<proteinExistence type="predicted"/>
<dbReference type="AlphaFoldDB" id="A0A518DV55"/>
<dbReference type="Proteomes" id="UP000317648">
    <property type="component" value="Chromosome"/>
</dbReference>
<evidence type="ECO:0000256" key="1">
    <source>
        <dbReference type="SAM" id="MobiDB-lite"/>
    </source>
</evidence>
<dbReference type="InterPro" id="IPR036034">
    <property type="entry name" value="PDZ_sf"/>
</dbReference>
<evidence type="ECO:0000313" key="5">
    <source>
        <dbReference type="Proteomes" id="UP000317648"/>
    </source>
</evidence>
<sequence precursor="true">MRFMTLMFGVVGALAMAVDVIAAEGKLGVELVERNGQVVILQVLSGSGAQAIGIQRGDVLLKVGATNINSIQDALNAKAAASNNTDVPFLIGTPNGTWPINARFESGQPYSKYSSSVQRPGGNVARPGGTTTPPSVSPGGNPPRP</sequence>
<evidence type="ECO:0000256" key="2">
    <source>
        <dbReference type="SAM" id="SignalP"/>
    </source>
</evidence>
<gene>
    <name evidence="4" type="ORF">Pla8534_35350</name>
</gene>
<dbReference type="Gene3D" id="2.30.42.10">
    <property type="match status" value="1"/>
</dbReference>
<protein>
    <submittedName>
        <fullName evidence="4">PDZ domain (Also known as DHR or GLGF)</fullName>
    </submittedName>
</protein>
<dbReference type="EMBL" id="CP036433">
    <property type="protein sequence ID" value="QDU95718.1"/>
    <property type="molecule type" value="Genomic_DNA"/>
</dbReference>
<feature type="region of interest" description="Disordered" evidence="1">
    <location>
        <begin position="109"/>
        <end position="145"/>
    </location>
</feature>
<dbReference type="KEGG" id="lcre:Pla8534_35350"/>
<feature type="compositionally biased region" description="Polar residues" evidence="1">
    <location>
        <begin position="109"/>
        <end position="118"/>
    </location>
</feature>
<dbReference type="RefSeq" id="WP_145054423.1">
    <property type="nucleotide sequence ID" value="NZ_CP036433.1"/>
</dbReference>
<name>A0A518DV55_9BACT</name>
<feature type="domain" description="PDZ" evidence="3">
    <location>
        <begin position="24"/>
        <end position="71"/>
    </location>
</feature>
<accession>A0A518DV55</accession>
<dbReference type="InterPro" id="IPR001478">
    <property type="entry name" value="PDZ"/>
</dbReference>
<reference evidence="4 5" key="1">
    <citation type="submission" date="2019-02" db="EMBL/GenBank/DDBJ databases">
        <title>Deep-cultivation of Planctomycetes and their phenomic and genomic characterization uncovers novel biology.</title>
        <authorList>
            <person name="Wiegand S."/>
            <person name="Jogler M."/>
            <person name="Boedeker C."/>
            <person name="Pinto D."/>
            <person name="Vollmers J."/>
            <person name="Rivas-Marin E."/>
            <person name="Kohn T."/>
            <person name="Peeters S.H."/>
            <person name="Heuer A."/>
            <person name="Rast P."/>
            <person name="Oberbeckmann S."/>
            <person name="Bunk B."/>
            <person name="Jeske O."/>
            <person name="Meyerdierks A."/>
            <person name="Storesund J.E."/>
            <person name="Kallscheuer N."/>
            <person name="Luecker S."/>
            <person name="Lage O.M."/>
            <person name="Pohl T."/>
            <person name="Merkel B.J."/>
            <person name="Hornburger P."/>
            <person name="Mueller R.-W."/>
            <person name="Bruemmer F."/>
            <person name="Labrenz M."/>
            <person name="Spormann A.M."/>
            <person name="Op den Camp H."/>
            <person name="Overmann J."/>
            <person name="Amann R."/>
            <person name="Jetten M.S.M."/>
            <person name="Mascher T."/>
            <person name="Medema M.H."/>
            <person name="Devos D.P."/>
            <person name="Kaster A.-K."/>
            <person name="Ovreas L."/>
            <person name="Rohde M."/>
            <person name="Galperin M.Y."/>
            <person name="Jogler C."/>
        </authorList>
    </citation>
    <scope>NUCLEOTIDE SEQUENCE [LARGE SCALE GENOMIC DNA]</scope>
    <source>
        <strain evidence="4 5">Pla85_3_4</strain>
    </source>
</reference>
<evidence type="ECO:0000313" key="4">
    <source>
        <dbReference type="EMBL" id="QDU95718.1"/>
    </source>
</evidence>